<evidence type="ECO:0000313" key="3">
    <source>
        <dbReference type="Proteomes" id="UP000219338"/>
    </source>
</evidence>
<protein>
    <submittedName>
        <fullName evidence="2">Uncharacterized protein</fullName>
    </submittedName>
</protein>
<accession>A0A284QMQ1</accession>
<gene>
    <name evidence="2" type="ORF">ARMOST_00961</name>
</gene>
<dbReference type="Proteomes" id="UP000219338">
    <property type="component" value="Unassembled WGS sequence"/>
</dbReference>
<evidence type="ECO:0000313" key="2">
    <source>
        <dbReference type="EMBL" id="SJK97708.1"/>
    </source>
</evidence>
<organism evidence="2 3">
    <name type="scientific">Armillaria ostoyae</name>
    <name type="common">Armillaria root rot fungus</name>
    <dbReference type="NCBI Taxonomy" id="47428"/>
    <lineage>
        <taxon>Eukaryota</taxon>
        <taxon>Fungi</taxon>
        <taxon>Dikarya</taxon>
        <taxon>Basidiomycota</taxon>
        <taxon>Agaricomycotina</taxon>
        <taxon>Agaricomycetes</taxon>
        <taxon>Agaricomycetidae</taxon>
        <taxon>Agaricales</taxon>
        <taxon>Marasmiineae</taxon>
        <taxon>Physalacriaceae</taxon>
        <taxon>Armillaria</taxon>
    </lineage>
</organism>
<dbReference type="AlphaFoldDB" id="A0A284QMQ1"/>
<proteinExistence type="predicted"/>
<name>A0A284QMQ1_ARMOS</name>
<sequence length="522" mass="58382">MDTTIRDKERALRKHRPIHRHYQDFAATLADSIDVTTPLELWVAYTLFALIPVVHVRLYGADFKTTCGHQTGMSLILDIRYTVFDLGLVALVYSTPDSGNIVVPIPTHMDDSGRMETTSTGGTKDLRVYLSKDRCSRCTECPRFEEIRIQNNVTIVEGSLEDDFAPTQRINVWRARTRAWDAQTWGHIQLNFHGEDDESMASPVWSFPNLRVLSGIGTTTVIFATPSREKYLEIRKRCVAPERSEILFLIRIETASSNAEVNFLATVIVTLLPANAFHPSGSSMISMCHPSILFPLNPLKDFPSFRHGSAGRATPSSIMPALPRDDVTHSGGFVLDCDRPSDSFSTLRLNGPAFLHQIDGYVHMMPNWLFSQDSRHTRSTGGEEDLCHFTAYDHPTSSTYSSQPPQNLTDAHDTNQVKTTGDNLKQGRHQASCRFFIGPTELVLHVLIPPENILLYTSPGLSPSQPHRVWAQGSGSQSEEPESSKAEPKLRKPGRAGPFTESPKCASFASNTQTKRHYHYYP</sequence>
<dbReference type="EMBL" id="FUEG01000001">
    <property type="protein sequence ID" value="SJK97708.1"/>
    <property type="molecule type" value="Genomic_DNA"/>
</dbReference>
<reference evidence="3" key="1">
    <citation type="journal article" date="2017" name="Nat. Ecol. Evol.">
        <title>Genome expansion and lineage-specific genetic innovations in the forest pathogenic fungi Armillaria.</title>
        <authorList>
            <person name="Sipos G."/>
            <person name="Prasanna A.N."/>
            <person name="Walter M.C."/>
            <person name="O'Connor E."/>
            <person name="Balint B."/>
            <person name="Krizsan K."/>
            <person name="Kiss B."/>
            <person name="Hess J."/>
            <person name="Varga T."/>
            <person name="Slot J."/>
            <person name="Riley R."/>
            <person name="Boka B."/>
            <person name="Rigling D."/>
            <person name="Barry K."/>
            <person name="Lee J."/>
            <person name="Mihaltcheva S."/>
            <person name="LaButti K."/>
            <person name="Lipzen A."/>
            <person name="Waldron R."/>
            <person name="Moloney N.M."/>
            <person name="Sperisen C."/>
            <person name="Kredics L."/>
            <person name="Vagvoelgyi C."/>
            <person name="Patrignani A."/>
            <person name="Fitzpatrick D."/>
            <person name="Nagy I."/>
            <person name="Doyle S."/>
            <person name="Anderson J.B."/>
            <person name="Grigoriev I.V."/>
            <person name="Gueldener U."/>
            <person name="Muensterkoetter M."/>
            <person name="Nagy L.G."/>
        </authorList>
    </citation>
    <scope>NUCLEOTIDE SEQUENCE [LARGE SCALE GENOMIC DNA]</scope>
    <source>
        <strain evidence="3">C18/9</strain>
    </source>
</reference>
<feature type="region of interest" description="Disordered" evidence="1">
    <location>
        <begin position="395"/>
        <end position="425"/>
    </location>
</feature>
<keyword evidence="3" id="KW-1185">Reference proteome</keyword>
<evidence type="ECO:0000256" key="1">
    <source>
        <dbReference type="SAM" id="MobiDB-lite"/>
    </source>
</evidence>
<feature type="region of interest" description="Disordered" evidence="1">
    <location>
        <begin position="464"/>
        <end position="522"/>
    </location>
</feature>
<feature type="compositionally biased region" description="Low complexity" evidence="1">
    <location>
        <begin position="395"/>
        <end position="406"/>
    </location>
</feature>
<dbReference type="OrthoDB" id="3020052at2759"/>